<dbReference type="Proteomes" id="UP001224890">
    <property type="component" value="Unassembled WGS sequence"/>
</dbReference>
<comment type="caution">
    <text evidence="1">The sequence shown here is derived from an EMBL/GenBank/DDBJ whole genome shotgun (WGS) entry which is preliminary data.</text>
</comment>
<feature type="non-terminal residue" evidence="1">
    <location>
        <position position="1"/>
    </location>
</feature>
<protein>
    <submittedName>
        <fullName evidence="1">Uncharacterized protein</fullName>
    </submittedName>
</protein>
<dbReference type="RefSeq" id="XP_060428424.1">
    <property type="nucleotide sequence ID" value="XM_060575180.1"/>
</dbReference>
<gene>
    <name evidence="1" type="ORF">BDP55DRAFT_667712</name>
</gene>
<evidence type="ECO:0000313" key="1">
    <source>
        <dbReference type="EMBL" id="KAK1674421.1"/>
    </source>
</evidence>
<organism evidence="1 2">
    <name type="scientific">Colletotrichum godetiae</name>
    <dbReference type="NCBI Taxonomy" id="1209918"/>
    <lineage>
        <taxon>Eukaryota</taxon>
        <taxon>Fungi</taxon>
        <taxon>Dikarya</taxon>
        <taxon>Ascomycota</taxon>
        <taxon>Pezizomycotina</taxon>
        <taxon>Sordariomycetes</taxon>
        <taxon>Hypocreomycetidae</taxon>
        <taxon>Glomerellales</taxon>
        <taxon>Glomerellaceae</taxon>
        <taxon>Colletotrichum</taxon>
        <taxon>Colletotrichum acutatum species complex</taxon>
    </lineage>
</organism>
<keyword evidence="2" id="KW-1185">Reference proteome</keyword>
<evidence type="ECO:0000313" key="2">
    <source>
        <dbReference type="Proteomes" id="UP001224890"/>
    </source>
</evidence>
<sequence>MIRSFPPSVTPSHARHVIVTLHWYILPNCHLVRLLAIRFCLFLFHLHGLMVRSFSHFSGAFYLKRIFG</sequence>
<dbReference type="EMBL" id="JAHMHR010000026">
    <property type="protein sequence ID" value="KAK1674421.1"/>
    <property type="molecule type" value="Genomic_DNA"/>
</dbReference>
<dbReference type="AlphaFoldDB" id="A0AAJ0ERX1"/>
<name>A0AAJ0ERX1_9PEZI</name>
<dbReference type="GeneID" id="85459706"/>
<accession>A0AAJ0ERX1</accession>
<reference evidence="1" key="1">
    <citation type="submission" date="2021-06" db="EMBL/GenBank/DDBJ databases">
        <title>Comparative genomics, transcriptomics and evolutionary studies reveal genomic signatures of adaptation to plant cell wall in hemibiotrophic fungi.</title>
        <authorList>
            <consortium name="DOE Joint Genome Institute"/>
            <person name="Baroncelli R."/>
            <person name="Diaz J.F."/>
            <person name="Benocci T."/>
            <person name="Peng M."/>
            <person name="Battaglia E."/>
            <person name="Haridas S."/>
            <person name="Andreopoulos W."/>
            <person name="Labutti K."/>
            <person name="Pangilinan J."/>
            <person name="Floch G.L."/>
            <person name="Makela M.R."/>
            <person name="Henrissat B."/>
            <person name="Grigoriev I.V."/>
            <person name="Crouch J.A."/>
            <person name="De Vries R.P."/>
            <person name="Sukno S.A."/>
            <person name="Thon M.R."/>
        </authorList>
    </citation>
    <scope>NUCLEOTIDE SEQUENCE</scope>
    <source>
        <strain evidence="1">CBS 193.32</strain>
    </source>
</reference>
<proteinExistence type="predicted"/>